<keyword evidence="1" id="KW-0812">Transmembrane</keyword>
<gene>
    <name evidence="2" type="ORF">MUO14_17390</name>
</gene>
<organism evidence="2 3">
    <name type="scientific">Halobacillus shinanisalinarum</name>
    <dbReference type="NCBI Taxonomy" id="2932258"/>
    <lineage>
        <taxon>Bacteria</taxon>
        <taxon>Bacillati</taxon>
        <taxon>Bacillota</taxon>
        <taxon>Bacilli</taxon>
        <taxon>Bacillales</taxon>
        <taxon>Bacillaceae</taxon>
        <taxon>Halobacillus</taxon>
    </lineage>
</organism>
<accession>A0ABY4GWA5</accession>
<proteinExistence type="predicted"/>
<sequence>MGKKKNFKVLSLVCLFICVLAWVPNIVFQVPSQLWMLTFVVSPIGVVFTALMKKRWLIVANTLMFLSFFLFMFAGYFVSYLTDGKL</sequence>
<protein>
    <submittedName>
        <fullName evidence="2">Uncharacterized protein</fullName>
    </submittedName>
</protein>
<evidence type="ECO:0000313" key="3">
    <source>
        <dbReference type="Proteomes" id="UP000831880"/>
    </source>
</evidence>
<evidence type="ECO:0000313" key="2">
    <source>
        <dbReference type="EMBL" id="UOQ92241.1"/>
    </source>
</evidence>
<dbReference type="Proteomes" id="UP000831880">
    <property type="component" value="Chromosome"/>
</dbReference>
<feature type="transmembrane region" description="Helical" evidence="1">
    <location>
        <begin position="34"/>
        <end position="51"/>
    </location>
</feature>
<dbReference type="EMBL" id="CP095074">
    <property type="protein sequence ID" value="UOQ92241.1"/>
    <property type="molecule type" value="Genomic_DNA"/>
</dbReference>
<dbReference type="RefSeq" id="WP_244751851.1">
    <property type="nucleotide sequence ID" value="NZ_CP095074.1"/>
</dbReference>
<feature type="transmembrane region" description="Helical" evidence="1">
    <location>
        <begin position="58"/>
        <end position="78"/>
    </location>
</feature>
<feature type="transmembrane region" description="Helical" evidence="1">
    <location>
        <begin position="7"/>
        <end position="28"/>
    </location>
</feature>
<keyword evidence="1" id="KW-0472">Membrane</keyword>
<keyword evidence="1" id="KW-1133">Transmembrane helix</keyword>
<evidence type="ECO:0000256" key="1">
    <source>
        <dbReference type="SAM" id="Phobius"/>
    </source>
</evidence>
<reference evidence="2 3" key="1">
    <citation type="submission" date="2022-04" db="EMBL/GenBank/DDBJ databases">
        <title>Halobacillus sp. isolated from saltern.</title>
        <authorList>
            <person name="Won M."/>
            <person name="Lee C.-M."/>
            <person name="Woen H.-Y."/>
            <person name="Kwon S.-W."/>
        </authorList>
    </citation>
    <scope>NUCLEOTIDE SEQUENCE [LARGE SCALE GENOMIC DNA]</scope>
    <source>
        <strain evidence="2 3">SSTM10-2</strain>
    </source>
</reference>
<keyword evidence="3" id="KW-1185">Reference proteome</keyword>
<name>A0ABY4GWA5_9BACI</name>